<protein>
    <recommendedName>
        <fullName evidence="6">Septation ring formation regulator EzrA</fullName>
    </recommendedName>
</protein>
<feature type="topological domain" description="Extracellular" evidence="6">
    <location>
        <begin position="1"/>
        <end position="8"/>
    </location>
</feature>
<sequence length="574" mass="67136">MGSNVIIGIVTAIIIVAIVVFLVGYLLKKKNQDRLNALEKRKEELFDLPVIEEVDDVKKMHLVGQSQNTFREWSQKWNDISTSSFAELESQIFEVENLNESFRFLKGKKAVLVAETTMDKMEKEVTEIRDGLKELRETEERNSLAVQQALDVYEELKKKVNEDETEYGPAIAELRKQIKTIEDEFTKFVTLNTSGDPVEAREVLDNAEKRTYEVEAWMKKVPPLFEDLNTTFPEQIEEINDTYTKLLKEEYVFPEEDFANDIARVNKRIESSLANLEKTEVETVEIENRETADLIDSLYDVLEREMEAKAYVMKNQATIDEYITHATKNNRQLLIELDHTSQSYALNHNEIGRVRGFQSEVEEIERQNAQMTPQIENHEIPYSEVRTFYKNVFKVLEDIESQQIGIDDSLHELRKGEKIAQEKIDVFEFKLRSLKRFVEKQRLPGLPKDYLEFFYVATDRIEELSVVLNKIRINMEEVNRLVDLCEEDLELLDKKTHDLVDAAALTEQMLQYANRYRHTHAEIKEAIDKSFYLFNKENQYQEALDEIGTALERVEPGAFKRIEDFYFNNPDLVS</sequence>
<dbReference type="Pfam" id="PF06160">
    <property type="entry name" value="EzrA"/>
    <property type="match status" value="1"/>
</dbReference>
<evidence type="ECO:0000256" key="2">
    <source>
        <dbReference type="ARBA" id="ARBA00022989"/>
    </source>
</evidence>
<keyword evidence="9" id="KW-1185">Reference proteome</keyword>
<dbReference type="EMBL" id="JAFLWI010000019">
    <property type="protein sequence ID" value="MBO0482864.1"/>
    <property type="molecule type" value="Genomic_DNA"/>
</dbReference>
<gene>
    <name evidence="6" type="primary">ezrA</name>
    <name evidence="8" type="ORF">JZO71_11075</name>
</gene>
<evidence type="ECO:0000256" key="1">
    <source>
        <dbReference type="ARBA" id="ARBA00022692"/>
    </source>
</evidence>
<keyword evidence="6" id="KW-1003">Cell membrane</keyword>
<accession>A0ABS3I2D3</accession>
<evidence type="ECO:0000313" key="8">
    <source>
        <dbReference type="EMBL" id="MBO0482864.1"/>
    </source>
</evidence>
<keyword evidence="3 6" id="KW-0175">Coiled coil</keyword>
<keyword evidence="6" id="KW-0132">Cell division</keyword>
<keyword evidence="2 6" id="KW-1133">Transmembrane helix</keyword>
<evidence type="ECO:0000256" key="4">
    <source>
        <dbReference type="ARBA" id="ARBA00023136"/>
    </source>
</evidence>
<dbReference type="RefSeq" id="WP_206899581.1">
    <property type="nucleotide sequence ID" value="NZ_JAFLWI010000019.1"/>
</dbReference>
<comment type="similarity">
    <text evidence="6">Belongs to the EzrA family.</text>
</comment>
<feature type="transmembrane region" description="Helical" evidence="7">
    <location>
        <begin position="6"/>
        <end position="27"/>
    </location>
</feature>
<feature type="topological domain" description="Cytoplasmic" evidence="6">
    <location>
        <begin position="28"/>
        <end position="574"/>
    </location>
</feature>
<evidence type="ECO:0000256" key="6">
    <source>
        <dbReference type="HAMAP-Rule" id="MF_00728"/>
    </source>
</evidence>
<dbReference type="HAMAP" id="MF_00728">
    <property type="entry name" value="EzrA"/>
    <property type="match status" value="1"/>
</dbReference>
<comment type="caution">
    <text evidence="8">The sequence shown here is derived from an EMBL/GenBank/DDBJ whole genome shotgun (WGS) entry which is preliminary data.</text>
</comment>
<name>A0ABS3I2D3_9ENTE</name>
<keyword evidence="4 6" id="KW-0472">Membrane</keyword>
<dbReference type="InterPro" id="IPR010379">
    <property type="entry name" value="EzrA"/>
</dbReference>
<evidence type="ECO:0000256" key="3">
    <source>
        <dbReference type="ARBA" id="ARBA00023054"/>
    </source>
</evidence>
<keyword evidence="1 6" id="KW-0812">Transmembrane</keyword>
<feature type="coiled-coil region" evidence="6">
    <location>
        <begin position="461"/>
        <end position="495"/>
    </location>
</feature>
<comment type="subcellular location">
    <subcellularLocation>
        <location evidence="6">Cell membrane</location>
        <topology evidence="6">Single-pass membrane protein</topology>
    </subcellularLocation>
    <text evidence="6">Colocalized with FtsZ to the nascent septal site.</text>
</comment>
<keyword evidence="6" id="KW-0131">Cell cycle</keyword>
<dbReference type="Proteomes" id="UP000664832">
    <property type="component" value="Unassembled WGS sequence"/>
</dbReference>
<evidence type="ECO:0000256" key="5">
    <source>
        <dbReference type="ARBA" id="ARBA00023210"/>
    </source>
</evidence>
<comment type="function">
    <text evidence="6">Negative regulator of FtsZ ring formation; modulates the frequency and position of FtsZ ring formation. Inhibits FtsZ ring formation at polar sites. Interacts either with FtsZ or with one of its binding partners to promote depolymerization.</text>
</comment>
<keyword evidence="5 6" id="KW-0717">Septation</keyword>
<evidence type="ECO:0000313" key="9">
    <source>
        <dbReference type="Proteomes" id="UP000664832"/>
    </source>
</evidence>
<organism evidence="8 9">
    <name type="scientific">Candidatus Enterococcus courvalinii</name>
    <dbReference type="NCBI Taxonomy" id="2815329"/>
    <lineage>
        <taxon>Bacteria</taxon>
        <taxon>Bacillati</taxon>
        <taxon>Bacillota</taxon>
        <taxon>Bacilli</taxon>
        <taxon>Lactobacillales</taxon>
        <taxon>Enterococcaceae</taxon>
        <taxon>Enterococcus</taxon>
    </lineage>
</organism>
<evidence type="ECO:0000256" key="7">
    <source>
        <dbReference type="SAM" id="Phobius"/>
    </source>
</evidence>
<proteinExistence type="inferred from homology"/>
<reference evidence="8 9" key="1">
    <citation type="submission" date="2021-03" db="EMBL/GenBank/DDBJ databases">
        <title>Enterococcal diversity collection.</title>
        <authorList>
            <person name="Gilmore M.S."/>
            <person name="Schwartzman J."/>
            <person name="Van Tyne D."/>
            <person name="Martin M."/>
            <person name="Earl A.M."/>
            <person name="Manson A.L."/>
            <person name="Straub T."/>
            <person name="Salamzade R."/>
            <person name="Saavedra J."/>
            <person name="Lebreton F."/>
            <person name="Prichula J."/>
            <person name="Schaufler K."/>
            <person name="Gaca A."/>
            <person name="Sgardioli B."/>
            <person name="Wagenaar J."/>
            <person name="Strong T."/>
        </authorList>
    </citation>
    <scope>NUCLEOTIDE SEQUENCE [LARGE SCALE GENOMIC DNA]</scope>
    <source>
        <strain evidence="8 9">MSG2901</strain>
    </source>
</reference>
<feature type="coiled-coil region" evidence="6">
    <location>
        <begin position="118"/>
        <end position="166"/>
    </location>
</feature>